<dbReference type="SMART" id="SM00343">
    <property type="entry name" value="ZnF_C2HC"/>
    <property type="match status" value="2"/>
</dbReference>
<evidence type="ECO:0000313" key="4">
    <source>
        <dbReference type="Proteomes" id="UP001159363"/>
    </source>
</evidence>
<name>A0ABQ9H6F9_9NEOP</name>
<dbReference type="Pfam" id="PF00098">
    <property type="entry name" value="zf-CCHC"/>
    <property type="match status" value="2"/>
</dbReference>
<dbReference type="InterPro" id="IPR001878">
    <property type="entry name" value="Znf_CCHC"/>
</dbReference>
<dbReference type="Proteomes" id="UP001159363">
    <property type="component" value="Chromosome 6"/>
</dbReference>
<keyword evidence="4" id="KW-1185">Reference proteome</keyword>
<organism evidence="3 4">
    <name type="scientific">Dryococelus australis</name>
    <dbReference type="NCBI Taxonomy" id="614101"/>
    <lineage>
        <taxon>Eukaryota</taxon>
        <taxon>Metazoa</taxon>
        <taxon>Ecdysozoa</taxon>
        <taxon>Arthropoda</taxon>
        <taxon>Hexapoda</taxon>
        <taxon>Insecta</taxon>
        <taxon>Pterygota</taxon>
        <taxon>Neoptera</taxon>
        <taxon>Polyneoptera</taxon>
        <taxon>Phasmatodea</taxon>
        <taxon>Verophasmatodea</taxon>
        <taxon>Anareolatae</taxon>
        <taxon>Phasmatidae</taxon>
        <taxon>Eurycanthinae</taxon>
        <taxon>Dryococelus</taxon>
    </lineage>
</organism>
<comment type="caution">
    <text evidence="3">The sequence shown here is derived from an EMBL/GenBank/DDBJ whole genome shotgun (WGS) entry which is preliminary data.</text>
</comment>
<dbReference type="PROSITE" id="PS50158">
    <property type="entry name" value="ZF_CCHC"/>
    <property type="match status" value="1"/>
</dbReference>
<dbReference type="Gene3D" id="4.10.60.10">
    <property type="entry name" value="Zinc finger, CCHC-type"/>
    <property type="match status" value="1"/>
</dbReference>
<proteinExistence type="predicted"/>
<keyword evidence="1" id="KW-0862">Zinc</keyword>
<sequence length="245" mass="27301">MRGCSEYPKVVVGDGNVVSLPVTYPGCEQAFCVAVKNISKHCVSFFLALSLGCQRGDFLCHPLGGAGGQCGVVTCAWSAGECVGSFHEYPMLQNFEPLSLLEFTKSVDLMKRSLMCRTDLELIQGLIPCCISVALDMLLECLEQGQSWDQVKSRLWGALCFKRMIQELVQEYVYKFQKQDENMKQQVKRDSDVNSGDVGSARKAKVTCYNCGKVGHYAYDCKLPQKDKWKCFNCGRVEHVAKDEG</sequence>
<dbReference type="InterPro" id="IPR036875">
    <property type="entry name" value="Znf_CCHC_sf"/>
</dbReference>
<feature type="domain" description="CCHC-type" evidence="2">
    <location>
        <begin position="208"/>
        <end position="222"/>
    </location>
</feature>
<keyword evidence="1" id="KW-0479">Metal-binding</keyword>
<dbReference type="SUPFAM" id="SSF57756">
    <property type="entry name" value="Retrovirus zinc finger-like domains"/>
    <property type="match status" value="1"/>
</dbReference>
<evidence type="ECO:0000313" key="3">
    <source>
        <dbReference type="EMBL" id="KAJ8879869.1"/>
    </source>
</evidence>
<gene>
    <name evidence="3" type="ORF">PR048_020486</name>
</gene>
<keyword evidence="1" id="KW-0863">Zinc-finger</keyword>
<accession>A0ABQ9H6F9</accession>
<reference evidence="3 4" key="1">
    <citation type="submission" date="2023-02" db="EMBL/GenBank/DDBJ databases">
        <title>LHISI_Scaffold_Assembly.</title>
        <authorList>
            <person name="Stuart O.P."/>
            <person name="Cleave R."/>
            <person name="Magrath M.J.L."/>
            <person name="Mikheyev A.S."/>
        </authorList>
    </citation>
    <scope>NUCLEOTIDE SEQUENCE [LARGE SCALE GENOMIC DNA]</scope>
    <source>
        <strain evidence="3">Daus_M_001</strain>
        <tissue evidence="3">Leg muscle</tissue>
    </source>
</reference>
<evidence type="ECO:0000259" key="2">
    <source>
        <dbReference type="PROSITE" id="PS50158"/>
    </source>
</evidence>
<protein>
    <recommendedName>
        <fullName evidence="2">CCHC-type domain-containing protein</fullName>
    </recommendedName>
</protein>
<dbReference type="EMBL" id="JARBHB010000007">
    <property type="protein sequence ID" value="KAJ8879869.1"/>
    <property type="molecule type" value="Genomic_DNA"/>
</dbReference>
<evidence type="ECO:0000256" key="1">
    <source>
        <dbReference type="PROSITE-ProRule" id="PRU00047"/>
    </source>
</evidence>